<feature type="domain" description="Gamma-glutamylcyclotransferase AIG2-like" evidence="1">
    <location>
        <begin position="6"/>
        <end position="121"/>
    </location>
</feature>
<organism evidence="2 3">
    <name type="scientific">Marinomonas colpomeniae</name>
    <dbReference type="NCBI Taxonomy" id="2774408"/>
    <lineage>
        <taxon>Bacteria</taxon>
        <taxon>Pseudomonadati</taxon>
        <taxon>Pseudomonadota</taxon>
        <taxon>Gammaproteobacteria</taxon>
        <taxon>Oceanospirillales</taxon>
        <taxon>Oceanospirillaceae</taxon>
        <taxon>Marinomonas</taxon>
    </lineage>
</organism>
<dbReference type="RefSeq" id="WP_191594082.1">
    <property type="nucleotide sequence ID" value="NZ_JACYFC010000002.1"/>
</dbReference>
<reference evidence="2 3" key="1">
    <citation type="submission" date="2020-09" db="EMBL/GenBank/DDBJ databases">
        <title>Marinomonas sp. nov., isolated from the cysticercosis algae of Qingdao, China.</title>
        <authorList>
            <person name="Sun X."/>
        </authorList>
    </citation>
    <scope>NUCLEOTIDE SEQUENCE [LARGE SCALE GENOMIC DNA]</scope>
    <source>
        <strain evidence="2 3">SM2066</strain>
    </source>
</reference>
<proteinExistence type="predicted"/>
<dbReference type="Gene3D" id="3.10.490.10">
    <property type="entry name" value="Gamma-glutamyl cyclotransferase-like"/>
    <property type="match status" value="1"/>
</dbReference>
<name>A0ABR8P061_9GAMM</name>
<dbReference type="InterPro" id="IPR036568">
    <property type="entry name" value="GGCT-like_sf"/>
</dbReference>
<dbReference type="Proteomes" id="UP000604161">
    <property type="component" value="Unassembled WGS sequence"/>
</dbReference>
<accession>A0ABR8P061</accession>
<comment type="caution">
    <text evidence="2">The sequence shown here is derived from an EMBL/GenBank/DDBJ whole genome shotgun (WGS) entry which is preliminary data.</text>
</comment>
<dbReference type="CDD" id="cd06661">
    <property type="entry name" value="GGCT_like"/>
    <property type="match status" value="1"/>
</dbReference>
<dbReference type="InterPro" id="IPR013024">
    <property type="entry name" value="GGCT-like"/>
</dbReference>
<keyword evidence="3" id="KW-1185">Reference proteome</keyword>
<dbReference type="EMBL" id="JACYFC010000002">
    <property type="protein sequence ID" value="MBD5770702.1"/>
    <property type="molecule type" value="Genomic_DNA"/>
</dbReference>
<evidence type="ECO:0000259" key="1">
    <source>
        <dbReference type="Pfam" id="PF06094"/>
    </source>
</evidence>
<evidence type="ECO:0000313" key="3">
    <source>
        <dbReference type="Proteomes" id="UP000604161"/>
    </source>
</evidence>
<sequence>MPTTIVAVYGTLREGLNNHSLISECKRIGHGWLTGFRMYNLGELPGVVFTHDDSGRIRVEWYEISEEVLEELDRLENYDPEEIKTSTHTRKRVFSPYGPGWIYLYNQPLNNAPYMEAGDWERFSRGAMHNQERSEAGQVA</sequence>
<gene>
    <name evidence="2" type="ORF">IF202_06530</name>
</gene>
<dbReference type="Pfam" id="PF06094">
    <property type="entry name" value="GGACT"/>
    <property type="match status" value="1"/>
</dbReference>
<dbReference type="SUPFAM" id="SSF110857">
    <property type="entry name" value="Gamma-glutamyl cyclotransferase-like"/>
    <property type="match status" value="1"/>
</dbReference>
<protein>
    <submittedName>
        <fullName evidence="2">Gamma-glutamylcyclotransferase</fullName>
    </submittedName>
</protein>
<dbReference type="InterPro" id="IPR009288">
    <property type="entry name" value="AIG2-like_dom"/>
</dbReference>
<evidence type="ECO:0000313" key="2">
    <source>
        <dbReference type="EMBL" id="MBD5770702.1"/>
    </source>
</evidence>